<protein>
    <recommendedName>
        <fullName evidence="2">CID domain-containing protein</fullName>
    </recommendedName>
</protein>
<dbReference type="GO" id="GO:0070692">
    <property type="term" value="C:CTDK-1 complex"/>
    <property type="evidence" value="ECO:0007669"/>
    <property type="project" value="InterPro"/>
</dbReference>
<feature type="compositionally biased region" description="Polar residues" evidence="1">
    <location>
        <begin position="174"/>
        <end position="185"/>
    </location>
</feature>
<sequence length="290" mass="33127">MDPFEVRMQFIEVLRRLNASQQSIQKVVNFAIKYFPPCGEDIWDCIIEETEKGSINSRINILYFLDSLCETSLIAKSHSRSERSRAANANGLYVAFVSRDLNRIVDSIVPQGRQGLPNLVSTKQVLESWRSKRYIDPQKIDEVLTSLDARPTVTSSEDPTTTTNNNKTTTTTTAPTKFPSSSPHQTLPRGEINKRIEQDRERHKRLRERRWVQPTSHNPATFQPPQLASFYPLTEPGDGQEELALDIEFENEWETTSDWNEDDEEAIGEEAELAFPSDDEKPNARTLKVS</sequence>
<dbReference type="OrthoDB" id="21266at2759"/>
<dbReference type="InterPro" id="IPR042326">
    <property type="entry name" value="Ctk3"/>
</dbReference>
<dbReference type="InterPro" id="IPR006569">
    <property type="entry name" value="CID_dom"/>
</dbReference>
<dbReference type="PANTHER" id="PTHR28291">
    <property type="entry name" value="CTD KINASE SUBUNIT GAMMA"/>
    <property type="match status" value="1"/>
</dbReference>
<evidence type="ECO:0000256" key="1">
    <source>
        <dbReference type="SAM" id="MobiDB-lite"/>
    </source>
</evidence>
<dbReference type="EMBL" id="KN831774">
    <property type="protein sequence ID" value="KIM44052.1"/>
    <property type="molecule type" value="Genomic_DNA"/>
</dbReference>
<dbReference type="PROSITE" id="PS51391">
    <property type="entry name" value="CID"/>
    <property type="match status" value="1"/>
</dbReference>
<dbReference type="STRING" id="686832.A0A0C2YSR5"/>
<proteinExistence type="predicted"/>
<dbReference type="AlphaFoldDB" id="A0A0C2YSR5"/>
<dbReference type="InterPro" id="IPR024637">
    <property type="entry name" value="Ctk3_C"/>
</dbReference>
<keyword evidence="4" id="KW-1185">Reference proteome</keyword>
<dbReference type="GO" id="GO:0045943">
    <property type="term" value="P:positive regulation of transcription by RNA polymerase I"/>
    <property type="evidence" value="ECO:0007669"/>
    <property type="project" value="TreeGrafter"/>
</dbReference>
<dbReference type="Pfam" id="PF12350">
    <property type="entry name" value="CTK3_C"/>
    <property type="match status" value="1"/>
</dbReference>
<evidence type="ECO:0000313" key="4">
    <source>
        <dbReference type="Proteomes" id="UP000053424"/>
    </source>
</evidence>
<feature type="compositionally biased region" description="Low complexity" evidence="1">
    <location>
        <begin position="160"/>
        <end position="173"/>
    </location>
</feature>
<reference evidence="3 4" key="1">
    <citation type="submission" date="2014-04" db="EMBL/GenBank/DDBJ databases">
        <authorList>
            <consortium name="DOE Joint Genome Institute"/>
            <person name="Kuo A."/>
            <person name="Gay G."/>
            <person name="Dore J."/>
            <person name="Kohler A."/>
            <person name="Nagy L.G."/>
            <person name="Floudas D."/>
            <person name="Copeland A."/>
            <person name="Barry K.W."/>
            <person name="Cichocki N."/>
            <person name="Veneault-Fourrey C."/>
            <person name="LaButti K."/>
            <person name="Lindquist E.A."/>
            <person name="Lipzen A."/>
            <person name="Lundell T."/>
            <person name="Morin E."/>
            <person name="Murat C."/>
            <person name="Sun H."/>
            <person name="Tunlid A."/>
            <person name="Henrissat B."/>
            <person name="Grigoriev I.V."/>
            <person name="Hibbett D.S."/>
            <person name="Martin F."/>
            <person name="Nordberg H.P."/>
            <person name="Cantor M.N."/>
            <person name="Hua S.X."/>
        </authorList>
    </citation>
    <scope>NUCLEOTIDE SEQUENCE [LARGE SCALE GENOMIC DNA]</scope>
    <source>
        <strain evidence="4">h7</strain>
    </source>
</reference>
<dbReference type="HOGENOM" id="CLU_051552_1_0_1"/>
<feature type="domain" description="CID" evidence="2">
    <location>
        <begin position="2"/>
        <end position="151"/>
    </location>
</feature>
<dbReference type="Pfam" id="PF12243">
    <property type="entry name" value="CTK3"/>
    <property type="match status" value="1"/>
</dbReference>
<name>A0A0C2YSR5_HEBCY</name>
<feature type="region of interest" description="Disordered" evidence="1">
    <location>
        <begin position="146"/>
        <end position="191"/>
    </location>
</feature>
<feature type="region of interest" description="Disordered" evidence="1">
    <location>
        <begin position="271"/>
        <end position="290"/>
    </location>
</feature>
<organism evidence="3 4">
    <name type="scientific">Hebeloma cylindrosporum</name>
    <dbReference type="NCBI Taxonomy" id="76867"/>
    <lineage>
        <taxon>Eukaryota</taxon>
        <taxon>Fungi</taxon>
        <taxon>Dikarya</taxon>
        <taxon>Basidiomycota</taxon>
        <taxon>Agaricomycotina</taxon>
        <taxon>Agaricomycetes</taxon>
        <taxon>Agaricomycetidae</taxon>
        <taxon>Agaricales</taxon>
        <taxon>Agaricineae</taxon>
        <taxon>Hymenogastraceae</taxon>
        <taxon>Hebeloma</taxon>
    </lineage>
</organism>
<accession>A0A0C2YSR5</accession>
<evidence type="ECO:0000259" key="2">
    <source>
        <dbReference type="PROSITE" id="PS51391"/>
    </source>
</evidence>
<dbReference type="InterPro" id="IPR024638">
    <property type="entry name" value="Ctk3_N"/>
</dbReference>
<dbReference type="InterPro" id="IPR008942">
    <property type="entry name" value="ENTH_VHS"/>
</dbReference>
<reference evidence="4" key="2">
    <citation type="submission" date="2015-01" db="EMBL/GenBank/DDBJ databases">
        <title>Evolutionary Origins and Diversification of the Mycorrhizal Mutualists.</title>
        <authorList>
            <consortium name="DOE Joint Genome Institute"/>
            <consortium name="Mycorrhizal Genomics Consortium"/>
            <person name="Kohler A."/>
            <person name="Kuo A."/>
            <person name="Nagy L.G."/>
            <person name="Floudas D."/>
            <person name="Copeland A."/>
            <person name="Barry K.W."/>
            <person name="Cichocki N."/>
            <person name="Veneault-Fourrey C."/>
            <person name="LaButti K."/>
            <person name="Lindquist E.A."/>
            <person name="Lipzen A."/>
            <person name="Lundell T."/>
            <person name="Morin E."/>
            <person name="Murat C."/>
            <person name="Riley R."/>
            <person name="Ohm R."/>
            <person name="Sun H."/>
            <person name="Tunlid A."/>
            <person name="Henrissat B."/>
            <person name="Grigoriev I.V."/>
            <person name="Hibbett D.S."/>
            <person name="Martin F."/>
        </authorList>
    </citation>
    <scope>NUCLEOTIDE SEQUENCE [LARGE SCALE GENOMIC DNA]</scope>
    <source>
        <strain evidence="4">h7</strain>
    </source>
</reference>
<dbReference type="Gene3D" id="1.25.40.90">
    <property type="match status" value="1"/>
</dbReference>
<dbReference type="PANTHER" id="PTHR28291:SF1">
    <property type="entry name" value="CTD KINASE SUBUNIT GAMMA"/>
    <property type="match status" value="1"/>
</dbReference>
<dbReference type="GO" id="GO:0032786">
    <property type="term" value="P:positive regulation of DNA-templated transcription, elongation"/>
    <property type="evidence" value="ECO:0007669"/>
    <property type="project" value="InterPro"/>
</dbReference>
<dbReference type="Proteomes" id="UP000053424">
    <property type="component" value="Unassembled WGS sequence"/>
</dbReference>
<gene>
    <name evidence="3" type="ORF">M413DRAFT_443112</name>
</gene>
<evidence type="ECO:0000313" key="3">
    <source>
        <dbReference type="EMBL" id="KIM44052.1"/>
    </source>
</evidence>